<accession>A0A0E3S261</accession>
<feature type="transmembrane region" description="Helical" evidence="1">
    <location>
        <begin position="63"/>
        <end position="85"/>
    </location>
</feature>
<dbReference type="PATRIC" id="fig|1434111.4.peg.1168"/>
<dbReference type="AlphaFoldDB" id="A0A0E3S261"/>
<feature type="transmembrane region" description="Helical" evidence="1">
    <location>
        <begin position="94"/>
        <end position="112"/>
    </location>
</feature>
<name>A0A0E3S261_9EURY</name>
<dbReference type="InterPro" id="IPR000620">
    <property type="entry name" value="EamA_dom"/>
</dbReference>
<feature type="domain" description="EamA" evidence="2">
    <location>
        <begin position="126"/>
        <end position="256"/>
    </location>
</feature>
<feature type="transmembrane region" description="Helical" evidence="1">
    <location>
        <begin position="159"/>
        <end position="181"/>
    </location>
</feature>
<sequence length="289" mass="31495">MDAGSILFYRLFFGFTVILGYLIVSGGITKIELKQKKFYMFLLGILNTVTMFAYFSSIKYTGIPVAVLLLYTAPIYVTLLSPLLLKEQVTHRDMVALILSISGILLAVNPSTLYGGTGSENGNYIIGILFGLLSGLSYGCSIMTINYLKETYSAVEQMFWSTAISLVLLLPFGISISAPILLENLNLLVPLGVIATAFASILYFKGVVRIKAQTTAVLSLLEPVSSIGFCCMLFGEPVQSNTIGGCLFILAGAALTGYGPSRPGASEKYFRDMWTRFFQPYIPLRPGKL</sequence>
<dbReference type="KEGG" id="mls:MSLAZ_0915"/>
<keyword evidence="1" id="KW-0472">Membrane</keyword>
<protein>
    <submittedName>
        <fullName evidence="3">Integral membrane protein</fullName>
    </submittedName>
</protein>
<keyword evidence="4" id="KW-1185">Reference proteome</keyword>
<evidence type="ECO:0000313" key="4">
    <source>
        <dbReference type="Proteomes" id="UP000033072"/>
    </source>
</evidence>
<dbReference type="Pfam" id="PF00892">
    <property type="entry name" value="EamA"/>
    <property type="match status" value="2"/>
</dbReference>
<dbReference type="InterPro" id="IPR037185">
    <property type="entry name" value="EmrE-like"/>
</dbReference>
<feature type="transmembrane region" description="Helical" evidence="1">
    <location>
        <begin position="187"/>
        <end position="204"/>
    </location>
</feature>
<reference evidence="3 4" key="1">
    <citation type="submission" date="2014-07" db="EMBL/GenBank/DDBJ databases">
        <title>Methanogenic archaea and the global carbon cycle.</title>
        <authorList>
            <person name="Henriksen J.R."/>
            <person name="Luke J."/>
            <person name="Reinhart S."/>
            <person name="Benedict M.N."/>
            <person name="Youngblut N.D."/>
            <person name="Metcalf M.E."/>
            <person name="Whitaker R.J."/>
            <person name="Metcalf W.W."/>
        </authorList>
    </citation>
    <scope>NUCLEOTIDE SEQUENCE [LARGE SCALE GENOMIC DNA]</scope>
    <source>
        <strain evidence="3 4">Z-7289</strain>
    </source>
</reference>
<dbReference type="Proteomes" id="UP000033072">
    <property type="component" value="Chromosome"/>
</dbReference>
<feature type="transmembrane region" description="Helical" evidence="1">
    <location>
        <begin position="6"/>
        <end position="26"/>
    </location>
</feature>
<dbReference type="EMBL" id="CP009515">
    <property type="protein sequence ID" value="AKB74176.1"/>
    <property type="molecule type" value="Genomic_DNA"/>
</dbReference>
<feature type="domain" description="EamA" evidence="2">
    <location>
        <begin position="4"/>
        <end position="107"/>
    </location>
</feature>
<proteinExistence type="predicted"/>
<gene>
    <name evidence="3" type="ORF">MSLAZ_0915</name>
</gene>
<dbReference type="PANTHER" id="PTHR22911:SF79">
    <property type="entry name" value="MOBA-LIKE NTP TRANSFERASE DOMAIN-CONTAINING PROTEIN"/>
    <property type="match status" value="1"/>
</dbReference>
<dbReference type="PANTHER" id="PTHR22911">
    <property type="entry name" value="ACYL-MALONYL CONDENSING ENZYME-RELATED"/>
    <property type="match status" value="1"/>
</dbReference>
<evidence type="ECO:0000256" key="1">
    <source>
        <dbReference type="SAM" id="Phobius"/>
    </source>
</evidence>
<feature type="transmembrane region" description="Helical" evidence="1">
    <location>
        <begin position="38"/>
        <end position="57"/>
    </location>
</feature>
<keyword evidence="1" id="KW-1133">Transmembrane helix</keyword>
<keyword evidence="1" id="KW-0812">Transmembrane</keyword>
<evidence type="ECO:0000259" key="2">
    <source>
        <dbReference type="Pfam" id="PF00892"/>
    </source>
</evidence>
<dbReference type="SUPFAM" id="SSF103481">
    <property type="entry name" value="Multidrug resistance efflux transporter EmrE"/>
    <property type="match status" value="2"/>
</dbReference>
<dbReference type="HOGENOM" id="CLU_033863_15_0_2"/>
<dbReference type="GO" id="GO:0016020">
    <property type="term" value="C:membrane"/>
    <property type="evidence" value="ECO:0007669"/>
    <property type="project" value="InterPro"/>
</dbReference>
<organism evidence="3 4">
    <name type="scientific">Methanosarcina lacustris Z-7289</name>
    <dbReference type="NCBI Taxonomy" id="1434111"/>
    <lineage>
        <taxon>Archaea</taxon>
        <taxon>Methanobacteriati</taxon>
        <taxon>Methanobacteriota</taxon>
        <taxon>Stenosarchaea group</taxon>
        <taxon>Methanomicrobia</taxon>
        <taxon>Methanosarcinales</taxon>
        <taxon>Methanosarcinaceae</taxon>
        <taxon>Methanosarcina</taxon>
    </lineage>
</organism>
<evidence type="ECO:0000313" key="3">
    <source>
        <dbReference type="EMBL" id="AKB74176.1"/>
    </source>
</evidence>
<feature type="transmembrane region" description="Helical" evidence="1">
    <location>
        <begin position="124"/>
        <end position="147"/>
    </location>
</feature>